<dbReference type="GO" id="GO:0005829">
    <property type="term" value="C:cytosol"/>
    <property type="evidence" value="ECO:0007669"/>
    <property type="project" value="TreeGrafter"/>
</dbReference>
<dbReference type="PANTHER" id="PTHR10000:SF53">
    <property type="entry name" value="5-AMINO-6-(5-PHOSPHO-D-RIBITYLAMINO)URACIL PHOSPHATASE YBJI-RELATED"/>
    <property type="match status" value="1"/>
</dbReference>
<dbReference type="Proteomes" id="UP000292452">
    <property type="component" value="Unassembled WGS sequence"/>
</dbReference>
<evidence type="ECO:0000313" key="2">
    <source>
        <dbReference type="Proteomes" id="UP000292452"/>
    </source>
</evidence>
<dbReference type="Gene3D" id="3.40.50.1000">
    <property type="entry name" value="HAD superfamily/HAD-like"/>
    <property type="match status" value="1"/>
</dbReference>
<reference evidence="1 2" key="1">
    <citation type="submission" date="2019-02" db="EMBL/GenBank/DDBJ databases">
        <title>Draft Genome Sequence of Streptomyces sp. AM-2504, identified by 16S rRNA comparative analysis as a Streptomyces Kasugaensis strain.</title>
        <authorList>
            <person name="Napolioni V."/>
            <person name="Giuliodori A.M."/>
            <person name="Spurio R."/>
            <person name="Fabbretti A."/>
        </authorList>
    </citation>
    <scope>NUCLEOTIDE SEQUENCE [LARGE SCALE GENOMIC DNA]</scope>
    <source>
        <strain evidence="1 2">AM-2504</strain>
    </source>
</reference>
<sequence length="257" mass="27278">MFSLRARTVVFDIDGTLCFDGRTIDEGILAALGECERAGHHLVFASARPVRDLLPVLNGAFASATLIGGNGSLVSAGGQVRARAAFDPAGLRALLEAAGRYEATYLADGPWDYAYTGPVDHPIRSRVDQGDLARRVDLTELPEVVKFLVVGASDMAELAETGRRLGLTVNHHLDEAIIDFAPGSTTKWEALASMEIREYVAFGNDINDFDLLRNAERAVRVGAHPSLDDVAQVTVAADPVAVAAEISLLAQAAGVVV</sequence>
<dbReference type="EMBL" id="SIXH01000203">
    <property type="protein sequence ID" value="TBO57664.1"/>
    <property type="molecule type" value="Genomic_DNA"/>
</dbReference>
<dbReference type="GO" id="GO:0016791">
    <property type="term" value="F:phosphatase activity"/>
    <property type="evidence" value="ECO:0007669"/>
    <property type="project" value="TreeGrafter"/>
</dbReference>
<dbReference type="SUPFAM" id="SSF56784">
    <property type="entry name" value="HAD-like"/>
    <property type="match status" value="1"/>
</dbReference>
<dbReference type="RefSeq" id="WP_131124452.1">
    <property type="nucleotide sequence ID" value="NZ_SIXH01000203.1"/>
</dbReference>
<dbReference type="GO" id="GO:0000287">
    <property type="term" value="F:magnesium ion binding"/>
    <property type="evidence" value="ECO:0007669"/>
    <property type="project" value="TreeGrafter"/>
</dbReference>
<dbReference type="PANTHER" id="PTHR10000">
    <property type="entry name" value="PHOSPHOSERINE PHOSPHATASE"/>
    <property type="match status" value="1"/>
</dbReference>
<dbReference type="InterPro" id="IPR023214">
    <property type="entry name" value="HAD_sf"/>
</dbReference>
<keyword evidence="2" id="KW-1185">Reference proteome</keyword>
<comment type="caution">
    <text evidence="1">The sequence shown here is derived from an EMBL/GenBank/DDBJ whole genome shotgun (WGS) entry which is preliminary data.</text>
</comment>
<proteinExistence type="predicted"/>
<dbReference type="InterPro" id="IPR036412">
    <property type="entry name" value="HAD-like_sf"/>
</dbReference>
<accession>A0A4Q9HRQ4</accession>
<evidence type="ECO:0000313" key="1">
    <source>
        <dbReference type="EMBL" id="TBO57664.1"/>
    </source>
</evidence>
<name>A0A4Q9HRQ4_STRKA</name>
<protein>
    <submittedName>
        <fullName evidence="1">HAD family phosphatase</fullName>
    </submittedName>
</protein>
<dbReference type="Gene3D" id="3.30.1240.10">
    <property type="match status" value="1"/>
</dbReference>
<organism evidence="1 2">
    <name type="scientific">Streptomyces kasugaensis</name>
    <dbReference type="NCBI Taxonomy" id="1946"/>
    <lineage>
        <taxon>Bacteria</taxon>
        <taxon>Bacillati</taxon>
        <taxon>Actinomycetota</taxon>
        <taxon>Actinomycetes</taxon>
        <taxon>Kitasatosporales</taxon>
        <taxon>Streptomycetaceae</taxon>
        <taxon>Streptomyces</taxon>
    </lineage>
</organism>
<dbReference type="AlphaFoldDB" id="A0A4Q9HRQ4"/>
<dbReference type="Pfam" id="PF08282">
    <property type="entry name" value="Hydrolase_3"/>
    <property type="match status" value="1"/>
</dbReference>
<gene>
    <name evidence="1" type="ORF">EYS09_21495</name>
</gene>